<dbReference type="EMBL" id="CP046640">
    <property type="protein sequence ID" value="QTL97086.1"/>
    <property type="molecule type" value="Genomic_DNA"/>
</dbReference>
<gene>
    <name evidence="2" type="ORF">GM661_03380</name>
</gene>
<evidence type="ECO:0000313" key="3">
    <source>
        <dbReference type="Proteomes" id="UP000665020"/>
    </source>
</evidence>
<dbReference type="AlphaFoldDB" id="A0A8A7K5V0"/>
<accession>A0A8A7K5V0</accession>
<evidence type="ECO:0000313" key="2">
    <source>
        <dbReference type="EMBL" id="QTL97086.1"/>
    </source>
</evidence>
<dbReference type="KEGG" id="ifn:GM661_03380"/>
<dbReference type="Proteomes" id="UP000665020">
    <property type="component" value="Chromosome"/>
</dbReference>
<dbReference type="RefSeq" id="WP_230868744.1">
    <property type="nucleotide sequence ID" value="NZ_CP046640.1"/>
</dbReference>
<feature type="region of interest" description="Disordered" evidence="1">
    <location>
        <begin position="1"/>
        <end position="23"/>
    </location>
</feature>
<name>A0A8A7K5V0_9FIRM</name>
<proteinExistence type="predicted"/>
<evidence type="ECO:0000256" key="1">
    <source>
        <dbReference type="SAM" id="MobiDB-lite"/>
    </source>
</evidence>
<keyword evidence="3" id="KW-1185">Reference proteome</keyword>
<sequence>MFFKNDNSYIPGDDELEEESGHTIDVRKERNLRSGRVDFPSVEDEYTTTNFKADLAQQAGRFSDQVLMDSPAAEAGTTGKGNLKDIIKASDKKLSKKLNN</sequence>
<organism evidence="2 3">
    <name type="scientific">Iocasia fonsfrigidae</name>
    <dbReference type="NCBI Taxonomy" id="2682810"/>
    <lineage>
        <taxon>Bacteria</taxon>
        <taxon>Bacillati</taxon>
        <taxon>Bacillota</taxon>
        <taxon>Clostridia</taxon>
        <taxon>Halanaerobiales</taxon>
        <taxon>Halanaerobiaceae</taxon>
        <taxon>Iocasia</taxon>
    </lineage>
</organism>
<reference evidence="2" key="1">
    <citation type="submission" date="2019-12" db="EMBL/GenBank/DDBJ databases">
        <authorList>
            <person name="zhang j."/>
            <person name="sun C.M."/>
        </authorList>
    </citation>
    <scope>NUCLEOTIDE SEQUENCE</scope>
    <source>
        <strain evidence="2">NS-1</strain>
    </source>
</reference>
<protein>
    <submittedName>
        <fullName evidence="2">Uncharacterized protein</fullName>
    </submittedName>
</protein>